<evidence type="ECO:0000256" key="5">
    <source>
        <dbReference type="ARBA" id="ARBA00011738"/>
    </source>
</evidence>
<evidence type="ECO:0000256" key="7">
    <source>
        <dbReference type="ARBA" id="ARBA00022490"/>
    </source>
</evidence>
<dbReference type="PANTHER" id="PTHR11776:SF7">
    <property type="entry name" value="PHOSPHORIBOSYLTRANSFERASE DOMAIN-CONTAINING PROTEIN"/>
    <property type="match status" value="1"/>
</dbReference>
<evidence type="ECO:0000313" key="13">
    <source>
        <dbReference type="EMBL" id="MBB6042757.1"/>
    </source>
</evidence>
<dbReference type="RefSeq" id="WP_183219814.1">
    <property type="nucleotide sequence ID" value="NZ_CP123998.1"/>
</dbReference>
<keyword evidence="7 11" id="KW-0963">Cytoplasm</keyword>
<sequence length="180" mass="20693">MKNKIEYYDQFITKVPDFPKKGVLFYDITSVLLKPQVYTSLINEVYSFYNLKKIDCIAVVESRGYLIGAPLSLKMQLPLVLIRKEGKLPREVFSEEYELEYGFGRIEVHKDDIKMYSNILLIDDILATGGTLKSSAILLERAGGRVKDIFCFIELCDINGRHILKGYEVNSLVRYNYSNA</sequence>
<dbReference type="InterPro" id="IPR050120">
    <property type="entry name" value="Adenine_PRTase"/>
</dbReference>
<gene>
    <name evidence="11" type="primary">apt</name>
    <name evidence="13" type="ORF">HNP68_000341</name>
</gene>
<dbReference type="Proteomes" id="UP000555838">
    <property type="component" value="Unassembled WGS sequence"/>
</dbReference>
<feature type="domain" description="Phosphoribosyltransferase" evidence="12">
    <location>
        <begin position="48"/>
        <end position="145"/>
    </location>
</feature>
<evidence type="ECO:0000256" key="11">
    <source>
        <dbReference type="HAMAP-Rule" id="MF_00004"/>
    </source>
</evidence>
<keyword evidence="10 11" id="KW-0660">Purine salvage</keyword>
<evidence type="ECO:0000256" key="8">
    <source>
        <dbReference type="ARBA" id="ARBA00022676"/>
    </source>
</evidence>
<keyword evidence="9 11" id="KW-0808">Transferase</keyword>
<evidence type="ECO:0000256" key="4">
    <source>
        <dbReference type="ARBA" id="ARBA00008391"/>
    </source>
</evidence>
<reference evidence="13 14" key="1">
    <citation type="submission" date="2020-08" db="EMBL/GenBank/DDBJ databases">
        <title>Genomic Encyclopedia of Type Strains, Phase IV (KMG-IV): sequencing the most valuable type-strain genomes for metagenomic binning, comparative biology and taxonomic classification.</title>
        <authorList>
            <person name="Goeker M."/>
        </authorList>
    </citation>
    <scope>NUCLEOTIDE SEQUENCE [LARGE SCALE GENOMIC DNA]</scope>
    <source>
        <strain evidence="13 14">DSM 24625</strain>
    </source>
</reference>
<dbReference type="SUPFAM" id="SSF53271">
    <property type="entry name" value="PRTase-like"/>
    <property type="match status" value="1"/>
</dbReference>
<comment type="pathway">
    <text evidence="3 11">Purine metabolism; AMP biosynthesis via salvage pathway; AMP from adenine: step 1/1.</text>
</comment>
<organism evidence="13 14">
    <name type="scientific">Borreliella yangtzensis</name>
    <dbReference type="NCBI Taxonomy" id="683292"/>
    <lineage>
        <taxon>Bacteria</taxon>
        <taxon>Pseudomonadati</taxon>
        <taxon>Spirochaetota</taxon>
        <taxon>Spirochaetia</taxon>
        <taxon>Spirochaetales</taxon>
        <taxon>Borreliaceae</taxon>
        <taxon>Borreliella</taxon>
    </lineage>
</organism>
<evidence type="ECO:0000256" key="2">
    <source>
        <dbReference type="ARBA" id="ARBA00004496"/>
    </source>
</evidence>
<keyword evidence="8 11" id="KW-0328">Glycosyltransferase</keyword>
<evidence type="ECO:0000256" key="6">
    <source>
        <dbReference type="ARBA" id="ARBA00011893"/>
    </source>
</evidence>
<protein>
    <recommendedName>
        <fullName evidence="6 11">Adenine phosphoribosyltransferase</fullName>
        <shortName evidence="11">APRT</shortName>
        <ecNumber evidence="6 11">2.4.2.7</ecNumber>
    </recommendedName>
</protein>
<evidence type="ECO:0000256" key="3">
    <source>
        <dbReference type="ARBA" id="ARBA00004659"/>
    </source>
</evidence>
<dbReference type="InterPro" id="IPR000836">
    <property type="entry name" value="PRTase_dom"/>
</dbReference>
<dbReference type="Gene3D" id="3.40.50.2020">
    <property type="match status" value="1"/>
</dbReference>
<dbReference type="NCBIfam" id="NF002636">
    <property type="entry name" value="PRK02304.1-5"/>
    <property type="match status" value="1"/>
</dbReference>
<keyword evidence="14" id="KW-1185">Reference proteome</keyword>
<evidence type="ECO:0000259" key="12">
    <source>
        <dbReference type="Pfam" id="PF00156"/>
    </source>
</evidence>
<dbReference type="InterPro" id="IPR029057">
    <property type="entry name" value="PRTase-like"/>
</dbReference>
<evidence type="ECO:0000256" key="9">
    <source>
        <dbReference type="ARBA" id="ARBA00022679"/>
    </source>
</evidence>
<dbReference type="InterPro" id="IPR005764">
    <property type="entry name" value="Ade_phspho_trans"/>
</dbReference>
<dbReference type="PANTHER" id="PTHR11776">
    <property type="entry name" value="ADENINE PHOSPHORIBOSYLTRANSFERASE"/>
    <property type="match status" value="1"/>
</dbReference>
<name>A0ABR6P909_9SPIR</name>
<dbReference type="EMBL" id="JACHFG010000001">
    <property type="protein sequence ID" value="MBB6042757.1"/>
    <property type="molecule type" value="Genomic_DNA"/>
</dbReference>
<comment type="similarity">
    <text evidence="4 11">Belongs to the purine/pyrimidine phosphoribosyltransferase family.</text>
</comment>
<dbReference type="EC" id="2.4.2.7" evidence="6 11"/>
<dbReference type="HAMAP" id="MF_00004">
    <property type="entry name" value="Aden_phosphoribosyltr"/>
    <property type="match status" value="1"/>
</dbReference>
<comment type="function">
    <text evidence="11">Catalyzes a salvage reaction resulting in the formation of AMP, that is energically less costly than de novo synthesis.</text>
</comment>
<evidence type="ECO:0000313" key="14">
    <source>
        <dbReference type="Proteomes" id="UP000555838"/>
    </source>
</evidence>
<proteinExistence type="inferred from homology"/>
<comment type="catalytic activity">
    <reaction evidence="1 11">
        <text>AMP + diphosphate = 5-phospho-alpha-D-ribose 1-diphosphate + adenine</text>
        <dbReference type="Rhea" id="RHEA:16609"/>
        <dbReference type="ChEBI" id="CHEBI:16708"/>
        <dbReference type="ChEBI" id="CHEBI:33019"/>
        <dbReference type="ChEBI" id="CHEBI:58017"/>
        <dbReference type="ChEBI" id="CHEBI:456215"/>
        <dbReference type="EC" id="2.4.2.7"/>
    </reaction>
</comment>
<evidence type="ECO:0000256" key="1">
    <source>
        <dbReference type="ARBA" id="ARBA00000868"/>
    </source>
</evidence>
<dbReference type="Pfam" id="PF00156">
    <property type="entry name" value="Pribosyltran"/>
    <property type="match status" value="1"/>
</dbReference>
<dbReference type="GO" id="GO:0003999">
    <property type="term" value="F:adenine phosphoribosyltransferase activity"/>
    <property type="evidence" value="ECO:0007669"/>
    <property type="project" value="UniProtKB-EC"/>
</dbReference>
<comment type="subunit">
    <text evidence="5 11">Homodimer.</text>
</comment>
<comment type="subcellular location">
    <subcellularLocation>
        <location evidence="2 11">Cytoplasm</location>
    </subcellularLocation>
</comment>
<evidence type="ECO:0000256" key="10">
    <source>
        <dbReference type="ARBA" id="ARBA00022726"/>
    </source>
</evidence>
<accession>A0ABR6P909</accession>
<dbReference type="CDD" id="cd06223">
    <property type="entry name" value="PRTases_typeI"/>
    <property type="match status" value="1"/>
</dbReference>
<comment type="caution">
    <text evidence="13">The sequence shown here is derived from an EMBL/GenBank/DDBJ whole genome shotgun (WGS) entry which is preliminary data.</text>
</comment>